<dbReference type="EMBL" id="JBBNAF010000005">
    <property type="protein sequence ID" value="KAK9142841.1"/>
    <property type="molecule type" value="Genomic_DNA"/>
</dbReference>
<dbReference type="InterPro" id="IPR004242">
    <property type="entry name" value="Transposase_21"/>
</dbReference>
<protein>
    <recommendedName>
        <fullName evidence="3">Transposase</fullName>
    </recommendedName>
</protein>
<comment type="caution">
    <text evidence="1">The sequence shown here is derived from an EMBL/GenBank/DDBJ whole genome shotgun (WGS) entry which is preliminary data.</text>
</comment>
<evidence type="ECO:0008006" key="3">
    <source>
        <dbReference type="Google" id="ProtNLM"/>
    </source>
</evidence>
<gene>
    <name evidence="1" type="ORF">Syun_012241</name>
</gene>
<dbReference type="PANTHER" id="PTHR10775">
    <property type="entry name" value="OS08G0208400 PROTEIN"/>
    <property type="match status" value="1"/>
</dbReference>
<reference evidence="1 2" key="1">
    <citation type="submission" date="2024-01" db="EMBL/GenBank/DDBJ databases">
        <title>Genome assemblies of Stephania.</title>
        <authorList>
            <person name="Yang L."/>
        </authorList>
    </citation>
    <scope>NUCLEOTIDE SEQUENCE [LARGE SCALE GENOMIC DNA]</scope>
    <source>
        <strain evidence="1">YNDBR</strain>
        <tissue evidence="1">Leaf</tissue>
    </source>
</reference>
<dbReference type="PANTHER" id="PTHR10775:SF182">
    <property type="entry name" value="TRANSPOSON, EN_SPM-LIKE, TRANSPOSASE-ASSOCIATED DOMAIN PROTEIN-RELATED"/>
    <property type="match status" value="1"/>
</dbReference>
<evidence type="ECO:0000313" key="1">
    <source>
        <dbReference type="EMBL" id="KAK9142841.1"/>
    </source>
</evidence>
<keyword evidence="2" id="KW-1185">Reference proteome</keyword>
<accession>A0AAP0PJA7</accession>
<organism evidence="1 2">
    <name type="scientific">Stephania yunnanensis</name>
    <dbReference type="NCBI Taxonomy" id="152371"/>
    <lineage>
        <taxon>Eukaryota</taxon>
        <taxon>Viridiplantae</taxon>
        <taxon>Streptophyta</taxon>
        <taxon>Embryophyta</taxon>
        <taxon>Tracheophyta</taxon>
        <taxon>Spermatophyta</taxon>
        <taxon>Magnoliopsida</taxon>
        <taxon>Ranunculales</taxon>
        <taxon>Menispermaceae</taxon>
        <taxon>Menispermoideae</taxon>
        <taxon>Cissampelideae</taxon>
        <taxon>Stephania</taxon>
    </lineage>
</organism>
<dbReference type="AlphaFoldDB" id="A0AAP0PJA7"/>
<proteinExistence type="predicted"/>
<dbReference type="Proteomes" id="UP001420932">
    <property type="component" value="Unassembled WGS sequence"/>
</dbReference>
<evidence type="ECO:0000313" key="2">
    <source>
        <dbReference type="Proteomes" id="UP001420932"/>
    </source>
</evidence>
<name>A0AAP0PJA7_9MAGN</name>
<dbReference type="Pfam" id="PF02992">
    <property type="entry name" value="Transposase_21"/>
    <property type="match status" value="1"/>
</dbReference>
<sequence>MEELKDLWEVGLETFDASTNENFMLKVALLWTINDFPAYGNFSGWSSKGKLACPVCNTETCSKRLTNSKNQCYMSHRRFLPRKHKWRNDIKNFDGTRELKVPPPKSLSGSNALAQVYDLEGITLTKDSTKKVKISHKKRGDNWNKKSIFLELLIGVHSC</sequence>